<dbReference type="EMBL" id="CM035414">
    <property type="protein sequence ID" value="KAH7430001.1"/>
    <property type="molecule type" value="Genomic_DNA"/>
</dbReference>
<protein>
    <submittedName>
        <fullName evidence="3">Uncharacterized protein</fullName>
    </submittedName>
</protein>
<feature type="compositionally biased region" description="Low complexity" evidence="2">
    <location>
        <begin position="620"/>
        <end position="630"/>
    </location>
</feature>
<reference evidence="3" key="1">
    <citation type="submission" date="2021-08" db="EMBL/GenBank/DDBJ databases">
        <title>WGS assembly of Ceratopteris richardii.</title>
        <authorList>
            <person name="Marchant D.B."/>
            <person name="Chen G."/>
            <person name="Jenkins J."/>
            <person name="Shu S."/>
            <person name="Leebens-Mack J."/>
            <person name="Grimwood J."/>
            <person name="Schmutz J."/>
            <person name="Soltis P."/>
            <person name="Soltis D."/>
            <person name="Chen Z.-H."/>
        </authorList>
    </citation>
    <scope>NUCLEOTIDE SEQUENCE</scope>
    <source>
        <strain evidence="3">Whitten #5841</strain>
        <tissue evidence="3">Leaf</tissue>
    </source>
</reference>
<keyword evidence="4" id="KW-1185">Reference proteome</keyword>
<dbReference type="OrthoDB" id="1914944at2759"/>
<sequence>MHSANAVKRSIELIRQAQFAACSYLGFDPYEEKYNHGSMQQVSTIDSSLPVELHLHHHHHHHCRENDDMLKQSSQLSMSADSPLGVGTLLSICDHIQLFQDAWQAHGGKADEMSQKFMLHGSFVKRDSNYSDFGAGLISNAERESRENSFSVCTDRYRNGGARATRVSAQTSTENHHINAAARISHYECSVLKEDNLSKGFGIRIGRTERSHPVVTSDLVTNPGDCGWIADPKHLCSSNAPAATNNAKVEQSYVSHSRDGNISSDSNHEPASGSNQKFGSGFTKRKKSINDISINRDRGSSSPSDASFRPYVDTRHVGHIQSVQSACTTVRKPLALQPPARGSFFDEGSDSQSSDTGRSTASFRSLRTDGLPLNAGTSVSCGECTCQQSLSTPRPFSSSHEERRETKESQKGSVKDLKRGFDYGSSKQYDLSEKIIGLDESENDKVHTLRPVIIRQEKNLVKRPNQVLPGKVGSTFAPFPSSKVPEEWSGIPGWEDTNSRLAQSVKTQKGGDSNSLRNSMSSTPRNEKVLAHCGVAEKDQLTQDFKTSNANIRVTRMCGMGYQPHGVETMHKNGISQSHYNDQDVLEDGVPARELVQSRSDMNSKSSLKSFSNEVRQESRSNNSSSPENVGVVNKKIQVVAMGKSNGFFQAGENEHILSEASTPKRTIQPKEYITQDGLRAHQQLECEMIRHEFSKKELEHVKKDYEDFLRNLGVDKNIQNTDGFSRLCALLQDREKTRLNLELEARLAAEEKARIYEASAEAAESRLLQLLDERTKIHLKFDEELEQKEAERIQLRALFEKERQKSEAAKKELQDLKEKFVSLLTKASITSEGRQEDSRDISLSPRRFFNLSEALEKRDVVENRSKKDPSKHSNCSIECRENGDIHKNIGMMEGPMTDRGIQSSREACISQQVRQQDVQVKTPESALQALERKPYHVEPDKTPLKQHSDALQIKYTKSKHIEKSTQTSVWNDGVYENFSCIYQSPIFEHNHKTTNNQKGFMDESSETDSDERVPNSRGHSDDHADIALCQLTQQLENIGADRMIVHKIFLQVAENTGYDLVDSDELKQVDSSLDKQTVVKDTNQILNKKLMEKTNQLTEMIAEHRKEIQRIQNSSDQAHDLNKQLASSLAISEAKLAEIQTHYDGLLASLENQLSDARKDVKEVWKDANQFRADLSKIDVTLRELKDAVESKEVELNEYKRNESELKKEKDLVEKERNELRDRLQEAQKEINEQAGRVTEYLSINEELLDFAQRKENEVISLTKQVQTLQQQILEKANIDTKLQADLEQAQKKFNEAQKAYGCKESENELLKGKLSDSNSQLLQQEATIATLTKQMAEVMESRDSILEEAAQFHGYLQTAKYKEFELESKLNESVSRIKDLEAKLQTMESETLKSRSELTDLKNENSMLKKSVDDKDSEALGLRKTVNDLRKKVQDLEEEVMLKEGEIAIISSSHSRDNYESF</sequence>
<keyword evidence="1" id="KW-0175">Coiled coil</keyword>
<feature type="region of interest" description="Disordered" evidence="2">
    <location>
        <begin position="338"/>
        <end position="364"/>
    </location>
</feature>
<feature type="compositionally biased region" description="Polar residues" evidence="2">
    <location>
        <begin position="388"/>
        <end position="398"/>
    </location>
</feature>
<dbReference type="PANTHER" id="PTHR23159:SF60">
    <property type="entry name" value="SPINDLE ASSEMBLY ABNORMAL PROTEIN 4"/>
    <property type="match status" value="1"/>
</dbReference>
<feature type="compositionally biased region" description="Polar residues" evidence="2">
    <location>
        <begin position="247"/>
        <end position="265"/>
    </location>
</feature>
<feature type="region of interest" description="Disordered" evidence="2">
    <location>
        <begin position="388"/>
        <end position="419"/>
    </location>
</feature>
<gene>
    <name evidence="3" type="ORF">KP509_09G078100</name>
</gene>
<feature type="compositionally biased region" description="Basic and acidic residues" evidence="2">
    <location>
        <begin position="1011"/>
        <end position="1023"/>
    </location>
</feature>
<dbReference type="Gene3D" id="1.10.287.1490">
    <property type="match status" value="1"/>
</dbReference>
<evidence type="ECO:0000313" key="4">
    <source>
        <dbReference type="Proteomes" id="UP000825935"/>
    </source>
</evidence>
<proteinExistence type="predicted"/>
<feature type="coiled-coil region" evidence="1">
    <location>
        <begin position="1372"/>
        <end position="1448"/>
    </location>
</feature>
<feature type="compositionally biased region" description="Basic and acidic residues" evidence="2">
    <location>
        <begin position="399"/>
        <end position="419"/>
    </location>
</feature>
<feature type="coiled-coil region" evidence="1">
    <location>
        <begin position="1183"/>
        <end position="1308"/>
    </location>
</feature>
<dbReference type="PANTHER" id="PTHR23159">
    <property type="entry name" value="CENTROSOMAL PROTEIN 2"/>
    <property type="match status" value="1"/>
</dbReference>
<organism evidence="3 4">
    <name type="scientific">Ceratopteris richardii</name>
    <name type="common">Triangle waterfern</name>
    <dbReference type="NCBI Taxonomy" id="49495"/>
    <lineage>
        <taxon>Eukaryota</taxon>
        <taxon>Viridiplantae</taxon>
        <taxon>Streptophyta</taxon>
        <taxon>Embryophyta</taxon>
        <taxon>Tracheophyta</taxon>
        <taxon>Polypodiopsida</taxon>
        <taxon>Polypodiidae</taxon>
        <taxon>Polypodiales</taxon>
        <taxon>Pteridineae</taxon>
        <taxon>Pteridaceae</taxon>
        <taxon>Parkerioideae</taxon>
        <taxon>Ceratopteris</taxon>
    </lineage>
</organism>
<feature type="coiled-coil region" evidence="1">
    <location>
        <begin position="747"/>
        <end position="827"/>
    </location>
</feature>
<evidence type="ECO:0000256" key="1">
    <source>
        <dbReference type="SAM" id="Coils"/>
    </source>
</evidence>
<feature type="compositionally biased region" description="Polar residues" evidence="2">
    <location>
        <begin position="350"/>
        <end position="364"/>
    </location>
</feature>
<feature type="coiled-coil region" evidence="1">
    <location>
        <begin position="1084"/>
        <end position="1115"/>
    </location>
</feature>
<name>A0A8T2U1P8_CERRI</name>
<evidence type="ECO:0000256" key="2">
    <source>
        <dbReference type="SAM" id="MobiDB-lite"/>
    </source>
</evidence>
<comment type="caution">
    <text evidence="3">The sequence shown here is derived from an EMBL/GenBank/DDBJ whole genome shotgun (WGS) entry which is preliminary data.</text>
</comment>
<accession>A0A8T2U1P8</accession>
<feature type="compositionally biased region" description="Polar residues" evidence="2">
    <location>
        <begin position="597"/>
        <end position="611"/>
    </location>
</feature>
<feature type="region of interest" description="Disordered" evidence="2">
    <location>
        <begin position="993"/>
        <end position="1023"/>
    </location>
</feature>
<feature type="region of interest" description="Disordered" evidence="2">
    <location>
        <begin position="247"/>
        <end position="310"/>
    </location>
</feature>
<dbReference type="Proteomes" id="UP000825935">
    <property type="component" value="Chromosome 9"/>
</dbReference>
<evidence type="ECO:0000313" key="3">
    <source>
        <dbReference type="EMBL" id="KAH7430001.1"/>
    </source>
</evidence>
<feature type="compositionally biased region" description="Polar residues" evidence="2">
    <location>
        <begin position="505"/>
        <end position="524"/>
    </location>
</feature>
<dbReference type="OMA" id="NTQERAS"/>
<feature type="region of interest" description="Disordered" evidence="2">
    <location>
        <begin position="505"/>
        <end position="525"/>
    </location>
</feature>
<feature type="region of interest" description="Disordered" evidence="2">
    <location>
        <begin position="597"/>
        <end position="630"/>
    </location>
</feature>